<dbReference type="InterPro" id="IPR007922">
    <property type="entry name" value="DciA-like"/>
</dbReference>
<evidence type="ECO:0000313" key="1">
    <source>
        <dbReference type="EMBL" id="MBO8429095.1"/>
    </source>
</evidence>
<comment type="caution">
    <text evidence="1">The sequence shown here is derived from an EMBL/GenBank/DDBJ whole genome shotgun (WGS) entry which is preliminary data.</text>
</comment>
<protein>
    <submittedName>
        <fullName evidence="1">DUF721 domain-containing protein</fullName>
    </submittedName>
</protein>
<dbReference type="AlphaFoldDB" id="A0A9D9GVV4"/>
<evidence type="ECO:0000313" key="2">
    <source>
        <dbReference type="Proteomes" id="UP000823635"/>
    </source>
</evidence>
<dbReference type="Pfam" id="PF05258">
    <property type="entry name" value="DciA"/>
    <property type="match status" value="1"/>
</dbReference>
<reference evidence="1" key="1">
    <citation type="submission" date="2020-10" db="EMBL/GenBank/DDBJ databases">
        <authorList>
            <person name="Gilroy R."/>
        </authorList>
    </citation>
    <scope>NUCLEOTIDE SEQUENCE</scope>
    <source>
        <strain evidence="1">15467</strain>
    </source>
</reference>
<name>A0A9D9GVV4_9BACT</name>
<reference evidence="1" key="2">
    <citation type="journal article" date="2021" name="PeerJ">
        <title>Extensive microbial diversity within the chicken gut microbiome revealed by metagenomics and culture.</title>
        <authorList>
            <person name="Gilroy R."/>
            <person name="Ravi A."/>
            <person name="Getino M."/>
            <person name="Pursley I."/>
            <person name="Horton D.L."/>
            <person name="Alikhan N.F."/>
            <person name="Baker D."/>
            <person name="Gharbi K."/>
            <person name="Hall N."/>
            <person name="Watson M."/>
            <person name="Adriaenssens E.M."/>
            <person name="Foster-Nyarko E."/>
            <person name="Jarju S."/>
            <person name="Secka A."/>
            <person name="Antonio M."/>
            <person name="Oren A."/>
            <person name="Chaudhuri R.R."/>
            <person name="La Ragione R."/>
            <person name="Hildebrand F."/>
            <person name="Pallen M.J."/>
        </authorList>
    </citation>
    <scope>NUCLEOTIDE SEQUENCE</scope>
    <source>
        <strain evidence="1">15467</strain>
    </source>
</reference>
<proteinExistence type="predicted"/>
<organism evidence="1 2">
    <name type="scientific">Candidatus Egerieousia excrementavium</name>
    <dbReference type="NCBI Taxonomy" id="2840778"/>
    <lineage>
        <taxon>Bacteria</taxon>
        <taxon>Pseudomonadati</taxon>
        <taxon>Bacteroidota</taxon>
        <taxon>Bacteroidia</taxon>
        <taxon>Bacteroidales</taxon>
        <taxon>Candidatus Egerieousia</taxon>
    </lineage>
</organism>
<dbReference type="EMBL" id="JADINB010000090">
    <property type="protein sequence ID" value="MBO8429095.1"/>
    <property type="molecule type" value="Genomic_DNA"/>
</dbReference>
<dbReference type="Proteomes" id="UP000823635">
    <property type="component" value="Unassembled WGS sequence"/>
</dbReference>
<accession>A0A9D9GVV4</accession>
<gene>
    <name evidence="1" type="ORF">IAC68_04075</name>
</gene>
<sequence>MKRSDTVHIGNLIAEYVREQGLAEGLLAVNVYRALYAAVGADCAKLLSDKSYRNKCLCCTVKSSVVRSILYGRRAEIIRTVNETIGWNAVEKLILR</sequence>